<feature type="region of interest" description="Disordered" evidence="1">
    <location>
        <begin position="44"/>
        <end position="72"/>
    </location>
</feature>
<proteinExistence type="predicted"/>
<evidence type="ECO:0000313" key="2">
    <source>
        <dbReference type="EMBL" id="JAD23969.1"/>
    </source>
</evidence>
<evidence type="ECO:0000256" key="1">
    <source>
        <dbReference type="SAM" id="MobiDB-lite"/>
    </source>
</evidence>
<accession>A0A0A8YDE3</accession>
<protein>
    <submittedName>
        <fullName evidence="2">Uncharacterized protein</fullName>
    </submittedName>
</protein>
<organism evidence="2">
    <name type="scientific">Arundo donax</name>
    <name type="common">Giant reed</name>
    <name type="synonym">Donax arundinaceus</name>
    <dbReference type="NCBI Taxonomy" id="35708"/>
    <lineage>
        <taxon>Eukaryota</taxon>
        <taxon>Viridiplantae</taxon>
        <taxon>Streptophyta</taxon>
        <taxon>Embryophyta</taxon>
        <taxon>Tracheophyta</taxon>
        <taxon>Spermatophyta</taxon>
        <taxon>Magnoliopsida</taxon>
        <taxon>Liliopsida</taxon>
        <taxon>Poales</taxon>
        <taxon>Poaceae</taxon>
        <taxon>PACMAD clade</taxon>
        <taxon>Arundinoideae</taxon>
        <taxon>Arundineae</taxon>
        <taxon>Arundo</taxon>
    </lineage>
</organism>
<dbReference type="EMBL" id="GBRH01273926">
    <property type="protein sequence ID" value="JAD23969.1"/>
    <property type="molecule type" value="Transcribed_RNA"/>
</dbReference>
<name>A0A0A8YDE3_ARUDO</name>
<reference evidence="2" key="1">
    <citation type="submission" date="2014-09" db="EMBL/GenBank/DDBJ databases">
        <authorList>
            <person name="Magalhaes I.L.F."/>
            <person name="Oliveira U."/>
            <person name="Santos F.R."/>
            <person name="Vidigal T.H.D.A."/>
            <person name="Brescovit A.D."/>
            <person name="Santos A.J."/>
        </authorList>
    </citation>
    <scope>NUCLEOTIDE SEQUENCE</scope>
    <source>
        <tissue evidence="2">Shoot tissue taken approximately 20 cm above the soil surface</tissue>
    </source>
</reference>
<feature type="region of interest" description="Disordered" evidence="1">
    <location>
        <begin position="116"/>
        <end position="149"/>
    </location>
</feature>
<feature type="region of interest" description="Disordered" evidence="1">
    <location>
        <begin position="1"/>
        <end position="25"/>
    </location>
</feature>
<sequence>MPSAKHLANLSMSSAARQMPTSIPPAPPRLSATDIAPVFATDTISTFAGRPNPKSTSYTRNLGDPATDSGRSTLYASMTRSIHNFPFQYPDPPRAASSMPAATAAHAAKIPSATSFLGAEAKQGPTQLPRYFSGTGGSKRGRWSMGKLK</sequence>
<feature type="compositionally biased region" description="Polar residues" evidence="1">
    <location>
        <begin position="10"/>
        <end position="21"/>
    </location>
</feature>
<reference evidence="2" key="2">
    <citation type="journal article" date="2015" name="Data Brief">
        <title>Shoot transcriptome of the giant reed, Arundo donax.</title>
        <authorList>
            <person name="Barrero R.A."/>
            <person name="Guerrero F.D."/>
            <person name="Moolhuijzen P."/>
            <person name="Goolsby J.A."/>
            <person name="Tidwell J."/>
            <person name="Bellgard S.E."/>
            <person name="Bellgard M.I."/>
        </authorList>
    </citation>
    <scope>NUCLEOTIDE SEQUENCE</scope>
    <source>
        <tissue evidence="2">Shoot tissue taken approximately 20 cm above the soil surface</tissue>
    </source>
</reference>
<dbReference type="AlphaFoldDB" id="A0A0A8YDE3"/>